<name>A0A1I2ENS2_9GAMM</name>
<feature type="active site" evidence="5">
    <location>
        <position position="233"/>
    </location>
</feature>
<keyword evidence="2 5" id="KW-0645">Protease</keyword>
<keyword evidence="9" id="KW-1185">Reference proteome</keyword>
<feature type="compositionally biased region" description="Polar residues" evidence="6">
    <location>
        <begin position="35"/>
        <end position="58"/>
    </location>
</feature>
<keyword evidence="3 5" id="KW-0378">Hydrolase</keyword>
<comment type="similarity">
    <text evidence="1">Belongs to the peptidase C2 family.</text>
</comment>
<dbReference type="AlphaFoldDB" id="A0A1I2ENS2"/>
<evidence type="ECO:0000259" key="7">
    <source>
        <dbReference type="PROSITE" id="PS50203"/>
    </source>
</evidence>
<dbReference type="RefSeq" id="WP_026635430.1">
    <property type="nucleotide sequence ID" value="NZ_FONH01000005.1"/>
</dbReference>
<evidence type="ECO:0000313" key="9">
    <source>
        <dbReference type="Proteomes" id="UP000199477"/>
    </source>
</evidence>
<feature type="domain" description="Calpain catalytic" evidence="7">
    <location>
        <begin position="57"/>
        <end position="257"/>
    </location>
</feature>
<evidence type="ECO:0000256" key="1">
    <source>
        <dbReference type="ARBA" id="ARBA00007623"/>
    </source>
</evidence>
<dbReference type="GO" id="GO:0006508">
    <property type="term" value="P:proteolysis"/>
    <property type="evidence" value="ECO:0007669"/>
    <property type="project" value="UniProtKB-KW"/>
</dbReference>
<proteinExistence type="inferred from homology"/>
<evidence type="ECO:0000256" key="6">
    <source>
        <dbReference type="SAM" id="MobiDB-lite"/>
    </source>
</evidence>
<dbReference type="GO" id="GO:0004198">
    <property type="term" value="F:calcium-dependent cysteine-type endopeptidase activity"/>
    <property type="evidence" value="ECO:0007669"/>
    <property type="project" value="InterPro"/>
</dbReference>
<dbReference type="InterPro" id="IPR022684">
    <property type="entry name" value="Calpain_cysteine_protease"/>
</dbReference>
<dbReference type="InterPro" id="IPR038765">
    <property type="entry name" value="Papain-like_cys_pep_sf"/>
</dbReference>
<feature type="region of interest" description="Disordered" evidence="6">
    <location>
        <begin position="24"/>
        <end position="66"/>
    </location>
</feature>
<accession>A0A1I2ENS2</accession>
<reference evidence="9" key="1">
    <citation type="submission" date="2016-10" db="EMBL/GenBank/DDBJ databases">
        <authorList>
            <person name="Varghese N."/>
            <person name="Submissions S."/>
        </authorList>
    </citation>
    <scope>NUCLEOTIDE SEQUENCE [LARGE SCALE GENOMIC DNA]</scope>
    <source>
        <strain evidence="9">UNC178MFTsu3.1</strain>
    </source>
</reference>
<evidence type="ECO:0000256" key="2">
    <source>
        <dbReference type="ARBA" id="ARBA00022670"/>
    </source>
</evidence>
<dbReference type="EMBL" id="FONH01000005">
    <property type="protein sequence ID" value="SFE94754.1"/>
    <property type="molecule type" value="Genomic_DNA"/>
</dbReference>
<gene>
    <name evidence="8" type="ORF">SAMN02799615_02042</name>
</gene>
<organism evidence="8 9">
    <name type="scientific">Dyella marensis</name>
    <dbReference type="NCBI Taxonomy" id="500610"/>
    <lineage>
        <taxon>Bacteria</taxon>
        <taxon>Pseudomonadati</taxon>
        <taxon>Pseudomonadota</taxon>
        <taxon>Gammaproteobacteria</taxon>
        <taxon>Lysobacterales</taxon>
        <taxon>Rhodanobacteraceae</taxon>
        <taxon>Dyella</taxon>
    </lineage>
</organism>
<dbReference type="SMART" id="SM00230">
    <property type="entry name" value="CysPc"/>
    <property type="match status" value="1"/>
</dbReference>
<feature type="active site" evidence="5">
    <location>
        <position position="254"/>
    </location>
</feature>
<keyword evidence="4 5" id="KW-0788">Thiol protease</keyword>
<dbReference type="PANTHER" id="PTHR10183">
    <property type="entry name" value="CALPAIN"/>
    <property type="match status" value="1"/>
</dbReference>
<dbReference type="Proteomes" id="UP000199477">
    <property type="component" value="Unassembled WGS sequence"/>
</dbReference>
<dbReference type="STRING" id="500610.SAMN02799615_02042"/>
<dbReference type="PROSITE" id="PS50203">
    <property type="entry name" value="CALPAIN_CAT"/>
    <property type="match status" value="1"/>
</dbReference>
<dbReference type="SUPFAM" id="SSF54001">
    <property type="entry name" value="Cysteine proteinases"/>
    <property type="match status" value="1"/>
</dbReference>
<sequence>MSSVNVAFAGVDIQRYLGLAEHNPVLDPKIGPDNSAPNRSLYNNGAGQPDFSNNSQPSPDDVKQEGYGDCYFDSTLAALAQQHPDQLKNMIHDNGNGTFTVTFPHQKDNGAGNLWGLFGDDYHDVKITVSDKDLPSNGTSSSDGTAKWPEVMEAAYAKLRGGYDAIGNGGNPTDAMAALTGKGADYYSPKDGAGKIEQALKDGKLVTISTPESDGDQAGMEAGKNPHGLVGGHAYTVTGVCTGPDGKKYLELRNPWGFDHPQNIPLDQVNDGSIAEVEIGNA</sequence>
<evidence type="ECO:0000313" key="8">
    <source>
        <dbReference type="EMBL" id="SFE94754.1"/>
    </source>
</evidence>
<dbReference type="PANTHER" id="PTHR10183:SF379">
    <property type="entry name" value="CALPAIN-5"/>
    <property type="match status" value="1"/>
</dbReference>
<feature type="active site" evidence="5">
    <location>
        <position position="70"/>
    </location>
</feature>
<protein>
    <submittedName>
        <fullName evidence="8">Calpain family cysteine protease</fullName>
    </submittedName>
</protein>
<evidence type="ECO:0000256" key="5">
    <source>
        <dbReference type="PROSITE-ProRule" id="PRU00239"/>
    </source>
</evidence>
<dbReference type="Gene3D" id="3.90.70.10">
    <property type="entry name" value="Cysteine proteinases"/>
    <property type="match status" value="1"/>
</dbReference>
<evidence type="ECO:0000256" key="4">
    <source>
        <dbReference type="ARBA" id="ARBA00022807"/>
    </source>
</evidence>
<dbReference type="Pfam" id="PF00648">
    <property type="entry name" value="Peptidase_C2"/>
    <property type="match status" value="1"/>
</dbReference>
<dbReference type="InterPro" id="IPR001300">
    <property type="entry name" value="Peptidase_C2_calpain_cat"/>
</dbReference>
<evidence type="ECO:0000256" key="3">
    <source>
        <dbReference type="ARBA" id="ARBA00022801"/>
    </source>
</evidence>